<dbReference type="EMBL" id="VZCC01000067">
    <property type="protein sequence ID" value="MQN84332.1"/>
    <property type="molecule type" value="Genomic_DNA"/>
</dbReference>
<proteinExistence type="predicted"/>
<dbReference type="Proteomes" id="UP000423156">
    <property type="component" value="Unassembled WGS sequence"/>
</dbReference>
<protein>
    <submittedName>
        <fullName evidence="3">Uncharacterized protein</fullName>
    </submittedName>
</protein>
<keyword evidence="1" id="KW-1133">Transmembrane helix</keyword>
<keyword evidence="1" id="KW-0812">Transmembrane</keyword>
<evidence type="ECO:0000256" key="1">
    <source>
        <dbReference type="SAM" id="Phobius"/>
    </source>
</evidence>
<dbReference type="EMBL" id="JAHOEP010000042">
    <property type="protein sequence ID" value="MBV3409269.1"/>
    <property type="molecule type" value="Genomic_DNA"/>
</dbReference>
<accession>A0AA90ZRU3</accession>
<dbReference type="RefSeq" id="WP_153092922.1">
    <property type="nucleotide sequence ID" value="NZ_JAHOEK010000044.1"/>
</dbReference>
<sequence>MIEELGKWMLDISKYIITAYVLVRMFGKEDDSVWTLVSAILLAALLFGMGLYFVKRGKENFKKKGK</sequence>
<gene>
    <name evidence="3" type="ORF">F7D71_08410</name>
    <name evidence="4" type="ORF">F7D74_10170</name>
    <name evidence="2" type="ORF">KSW80_12820</name>
</gene>
<evidence type="ECO:0000313" key="2">
    <source>
        <dbReference type="EMBL" id="MBV3409269.1"/>
    </source>
</evidence>
<reference evidence="5 6" key="1">
    <citation type="submission" date="2019-09" db="EMBL/GenBank/DDBJ databases">
        <title>Distinct polysaccharide growth profiles of human intestinal Prevotella copri isolates.</title>
        <authorList>
            <person name="Fehlner-Peach H."/>
            <person name="Magnabosco C."/>
            <person name="Raghavan V."/>
            <person name="Scher J.U."/>
            <person name="Tett A."/>
            <person name="Cox L.M."/>
            <person name="Gottsegen C."/>
            <person name="Watters A."/>
            <person name="Wiltshire- Gordon J.D."/>
            <person name="Segata N."/>
            <person name="Bonneau R."/>
            <person name="Littman D.R."/>
        </authorList>
    </citation>
    <scope>NUCLEOTIDE SEQUENCE [LARGE SCALE GENOMIC DNA]</scope>
    <source>
        <strain evidence="6">BU41712</strain>
        <strain evidence="5">iAA108</strain>
    </source>
</reference>
<reference evidence="3" key="3">
    <citation type="submission" date="2022-12" db="EMBL/GenBank/DDBJ databases">
        <title>Distinct polysaccharide growth profiles of human intestinal Prevotella copri isolates.</title>
        <authorList>
            <person name="Fehlner-Peach H."/>
            <person name="Magnabosco C."/>
            <person name="Raghavan V."/>
            <person name="Scher J.U."/>
            <person name="Tett A."/>
            <person name="Cox L.M."/>
            <person name="Gottsegen C."/>
            <person name="Watters A."/>
            <person name="Wiltshire- Gordon J.D."/>
            <person name="Segata N."/>
            <person name="Bonneau R."/>
            <person name="Littman D.R."/>
        </authorList>
    </citation>
    <scope>NUCLEOTIDE SEQUENCE</scope>
    <source>
        <strain evidence="3">BU41712</strain>
        <strain evidence="4">IAA108</strain>
    </source>
</reference>
<dbReference type="EMBL" id="VZBZ01000110">
    <property type="protein sequence ID" value="MQN77878.1"/>
    <property type="molecule type" value="Genomic_DNA"/>
</dbReference>
<evidence type="ECO:0000313" key="3">
    <source>
        <dbReference type="EMBL" id="MQN77878.1"/>
    </source>
</evidence>
<dbReference type="Proteomes" id="UP000421408">
    <property type="component" value="Unassembled WGS sequence"/>
</dbReference>
<evidence type="ECO:0000313" key="5">
    <source>
        <dbReference type="Proteomes" id="UP000421408"/>
    </source>
</evidence>
<feature type="transmembrane region" description="Helical" evidence="1">
    <location>
        <begin position="33"/>
        <end position="54"/>
    </location>
</feature>
<name>A0AA90ZRU3_9BACT</name>
<evidence type="ECO:0000313" key="4">
    <source>
        <dbReference type="EMBL" id="MQN84332.1"/>
    </source>
</evidence>
<dbReference type="Proteomes" id="UP001196316">
    <property type="component" value="Unassembled WGS sequence"/>
</dbReference>
<evidence type="ECO:0000313" key="6">
    <source>
        <dbReference type="Proteomes" id="UP000423156"/>
    </source>
</evidence>
<keyword evidence="1" id="KW-0472">Membrane</keyword>
<dbReference type="InterPro" id="IPR046568">
    <property type="entry name" value="DUF6722"/>
</dbReference>
<dbReference type="AlphaFoldDB" id="A0AA90ZRU3"/>
<organism evidence="3 6">
    <name type="scientific">Segatella copri</name>
    <dbReference type="NCBI Taxonomy" id="165179"/>
    <lineage>
        <taxon>Bacteria</taxon>
        <taxon>Pseudomonadati</taxon>
        <taxon>Bacteroidota</taxon>
        <taxon>Bacteroidia</taxon>
        <taxon>Bacteroidales</taxon>
        <taxon>Prevotellaceae</taxon>
        <taxon>Segatella</taxon>
    </lineage>
</organism>
<comment type="caution">
    <text evidence="3">The sequence shown here is derived from an EMBL/GenBank/DDBJ whole genome shotgun (WGS) entry which is preliminary data.</text>
</comment>
<reference evidence="2" key="2">
    <citation type="submission" date="2021-06" db="EMBL/GenBank/DDBJ databases">
        <title>Collection of gut derived symbiotic bacterial strains cultured from healthy donors.</title>
        <authorList>
            <person name="Lin H."/>
            <person name="Littmann E."/>
            <person name="Pamer E.G."/>
        </authorList>
    </citation>
    <scope>NUCLEOTIDE SEQUENCE</scope>
    <source>
        <strain evidence="2">MSK.21.60</strain>
    </source>
</reference>
<dbReference type="Pfam" id="PF20482">
    <property type="entry name" value="DUF6722"/>
    <property type="match status" value="1"/>
</dbReference>